<feature type="domain" description="Hedgehog/Intein (Hint)" evidence="2">
    <location>
        <begin position="2"/>
        <end position="51"/>
    </location>
</feature>
<evidence type="ECO:0000313" key="3">
    <source>
        <dbReference type="EMBL" id="MDN3710696.1"/>
    </source>
</evidence>
<dbReference type="InterPro" id="IPR028992">
    <property type="entry name" value="Hedgehog/Intein_dom"/>
</dbReference>
<keyword evidence="4" id="KW-1185">Reference proteome</keyword>
<dbReference type="Pfam" id="PF13403">
    <property type="entry name" value="Hint_2"/>
    <property type="match status" value="1"/>
</dbReference>
<proteinExistence type="predicted"/>
<reference evidence="4" key="1">
    <citation type="journal article" date="2019" name="Int. J. Syst. Evol. Microbiol.">
        <title>The Global Catalogue of Microorganisms (GCM) 10K type strain sequencing project: providing services to taxonomists for standard genome sequencing and annotation.</title>
        <authorList>
            <consortium name="The Broad Institute Genomics Platform"/>
            <consortium name="The Broad Institute Genome Sequencing Center for Infectious Disease"/>
            <person name="Wu L."/>
            <person name="Ma J."/>
        </authorList>
    </citation>
    <scope>NUCLEOTIDE SEQUENCE [LARGE SCALE GENOMIC DNA]</scope>
    <source>
        <strain evidence="4">CECT 8482</strain>
    </source>
</reference>
<evidence type="ECO:0000259" key="2">
    <source>
        <dbReference type="Pfam" id="PF13403"/>
    </source>
</evidence>
<dbReference type="Proteomes" id="UP001243846">
    <property type="component" value="Unassembled WGS sequence"/>
</dbReference>
<comment type="caution">
    <text evidence="3">The sequence shown here is derived from an EMBL/GenBank/DDBJ whole genome shotgun (WGS) entry which is preliminary data.</text>
</comment>
<sequence length="110" mass="11857">MEVLVAAKHLVQLEGFEIVDDCRPIAYIHFLLDAHEIVTANAIATESLYTGPEALKMVGPAALAEIVALFPELGDAAAGGRPASARPFTTGKEARQLLQRHDKHQRGLLC</sequence>
<organism evidence="3 4">
    <name type="scientific">Paracoccus cavernae</name>
    <dbReference type="NCBI Taxonomy" id="1571207"/>
    <lineage>
        <taxon>Bacteria</taxon>
        <taxon>Pseudomonadati</taxon>
        <taxon>Pseudomonadota</taxon>
        <taxon>Alphaproteobacteria</taxon>
        <taxon>Rhodobacterales</taxon>
        <taxon>Paracoccaceae</taxon>
        <taxon>Paracoccus</taxon>
    </lineage>
</organism>
<name>A0ABT8D2S5_9RHOB</name>
<protein>
    <submittedName>
        <fullName evidence="3">Hint domain-containing protein</fullName>
    </submittedName>
</protein>
<feature type="compositionally biased region" description="Basic residues" evidence="1">
    <location>
        <begin position="101"/>
        <end position="110"/>
    </location>
</feature>
<dbReference type="EMBL" id="JAUFRC010000001">
    <property type="protein sequence ID" value="MDN3710696.1"/>
    <property type="molecule type" value="Genomic_DNA"/>
</dbReference>
<evidence type="ECO:0000313" key="4">
    <source>
        <dbReference type="Proteomes" id="UP001243846"/>
    </source>
</evidence>
<feature type="region of interest" description="Disordered" evidence="1">
    <location>
        <begin position="78"/>
        <end position="110"/>
    </location>
</feature>
<evidence type="ECO:0000256" key="1">
    <source>
        <dbReference type="SAM" id="MobiDB-lite"/>
    </source>
</evidence>
<gene>
    <name evidence="3" type="ORF">QWZ10_00555</name>
</gene>
<feature type="compositionally biased region" description="Low complexity" evidence="1">
    <location>
        <begin position="78"/>
        <end position="87"/>
    </location>
</feature>
<accession>A0ABT8D2S5</accession>